<dbReference type="PROSITE" id="PS51462">
    <property type="entry name" value="NUDIX"/>
    <property type="match status" value="1"/>
</dbReference>
<dbReference type="EMBL" id="NMUL01000042">
    <property type="protein sequence ID" value="OXM62144.1"/>
    <property type="molecule type" value="Genomic_DNA"/>
</dbReference>
<name>A0A229SU35_9PSEU</name>
<dbReference type="InterPro" id="IPR015797">
    <property type="entry name" value="NUDIX_hydrolase-like_dom_sf"/>
</dbReference>
<dbReference type="CDD" id="cd02883">
    <property type="entry name" value="NUDIX_Hydrolase"/>
    <property type="match status" value="1"/>
</dbReference>
<dbReference type="PRINTS" id="PR00502">
    <property type="entry name" value="NUDIXFAMILY"/>
</dbReference>
<gene>
    <name evidence="6" type="ORF">CF165_35945</name>
</gene>
<comment type="caution">
    <text evidence="6">The sequence shown here is derived from an EMBL/GenBank/DDBJ whole genome shotgun (WGS) entry which is preliminary data.</text>
</comment>
<keyword evidence="7" id="KW-1185">Reference proteome</keyword>
<dbReference type="OrthoDB" id="3689607at2"/>
<dbReference type="RefSeq" id="WP_093952036.1">
    <property type="nucleotide sequence ID" value="NZ_NMUL01000042.1"/>
</dbReference>
<evidence type="ECO:0000256" key="4">
    <source>
        <dbReference type="RuleBase" id="RU003476"/>
    </source>
</evidence>
<evidence type="ECO:0000256" key="2">
    <source>
        <dbReference type="ARBA" id="ARBA00005582"/>
    </source>
</evidence>
<comment type="cofactor">
    <cofactor evidence="1">
        <name>Mg(2+)</name>
        <dbReference type="ChEBI" id="CHEBI:18420"/>
    </cofactor>
</comment>
<accession>A0A229SU35</accession>
<reference evidence="7" key="1">
    <citation type="submission" date="2017-07" db="EMBL/GenBank/DDBJ databases">
        <title>Comparative genome mining reveals phylogenetic distribution patterns of secondary metabolites in Amycolatopsis.</title>
        <authorList>
            <person name="Adamek M."/>
            <person name="Alanjary M."/>
            <person name="Sales-Ortells H."/>
            <person name="Goodfellow M."/>
            <person name="Bull A.T."/>
            <person name="Kalinowski J."/>
            <person name="Ziemert N."/>
        </authorList>
    </citation>
    <scope>NUCLEOTIDE SEQUENCE [LARGE SCALE GENOMIC DNA]</scope>
    <source>
        <strain evidence="7">H5</strain>
    </source>
</reference>
<evidence type="ECO:0000313" key="6">
    <source>
        <dbReference type="EMBL" id="OXM62144.1"/>
    </source>
</evidence>
<dbReference type="InterPro" id="IPR020476">
    <property type="entry name" value="Nudix_hydrolase"/>
</dbReference>
<evidence type="ECO:0000259" key="5">
    <source>
        <dbReference type="PROSITE" id="PS51462"/>
    </source>
</evidence>
<dbReference type="Proteomes" id="UP000215199">
    <property type="component" value="Unassembled WGS sequence"/>
</dbReference>
<dbReference type="Gene3D" id="3.90.79.10">
    <property type="entry name" value="Nucleoside Triphosphate Pyrophosphohydrolase"/>
    <property type="match status" value="1"/>
</dbReference>
<dbReference type="PROSITE" id="PS00893">
    <property type="entry name" value="NUDIX_BOX"/>
    <property type="match status" value="1"/>
</dbReference>
<dbReference type="SUPFAM" id="SSF55811">
    <property type="entry name" value="Nudix"/>
    <property type="match status" value="1"/>
</dbReference>
<protein>
    <submittedName>
        <fullName evidence="6">DNA mismatch repair protein MutT</fullName>
    </submittedName>
</protein>
<proteinExistence type="inferred from homology"/>
<dbReference type="InterPro" id="IPR000086">
    <property type="entry name" value="NUDIX_hydrolase_dom"/>
</dbReference>
<dbReference type="PANTHER" id="PTHR43046:SF14">
    <property type="entry name" value="MUTT_NUDIX FAMILY PROTEIN"/>
    <property type="match status" value="1"/>
</dbReference>
<comment type="similarity">
    <text evidence="2 4">Belongs to the Nudix hydrolase family.</text>
</comment>
<dbReference type="GO" id="GO:0016787">
    <property type="term" value="F:hydrolase activity"/>
    <property type="evidence" value="ECO:0007669"/>
    <property type="project" value="UniProtKB-KW"/>
</dbReference>
<keyword evidence="3 4" id="KW-0378">Hydrolase</keyword>
<dbReference type="InterPro" id="IPR020084">
    <property type="entry name" value="NUDIX_hydrolase_CS"/>
</dbReference>
<feature type="domain" description="Nudix hydrolase" evidence="5">
    <location>
        <begin position="26"/>
        <end position="151"/>
    </location>
</feature>
<dbReference type="AlphaFoldDB" id="A0A229SU35"/>
<evidence type="ECO:0000313" key="7">
    <source>
        <dbReference type="Proteomes" id="UP000215199"/>
    </source>
</evidence>
<evidence type="ECO:0000256" key="3">
    <source>
        <dbReference type="ARBA" id="ARBA00022801"/>
    </source>
</evidence>
<evidence type="ECO:0000256" key="1">
    <source>
        <dbReference type="ARBA" id="ARBA00001946"/>
    </source>
</evidence>
<organism evidence="6 7">
    <name type="scientific">Amycolatopsis vastitatis</name>
    <dbReference type="NCBI Taxonomy" id="1905142"/>
    <lineage>
        <taxon>Bacteria</taxon>
        <taxon>Bacillati</taxon>
        <taxon>Actinomycetota</taxon>
        <taxon>Actinomycetes</taxon>
        <taxon>Pseudonocardiales</taxon>
        <taxon>Pseudonocardiaceae</taxon>
        <taxon>Amycolatopsis</taxon>
    </lineage>
</organism>
<dbReference type="PANTHER" id="PTHR43046">
    <property type="entry name" value="GDP-MANNOSE MANNOSYL HYDROLASE"/>
    <property type="match status" value="1"/>
</dbReference>
<dbReference type="Pfam" id="PF00293">
    <property type="entry name" value="NUDIX"/>
    <property type="match status" value="1"/>
</dbReference>
<sequence>MAELPLRDRAGNVLLAVRRVAESDLPPVPASLVVVVHAGAVLMMFDRHREQWELPGGIREPGETARETAARELAEETGIDDVVLTFAVVAEFDLTRPVRRELLAIYRTELATAPRLTLSEEGLGFRWWSPREPVDPDMSPLDAEIAARATT</sequence>